<dbReference type="EMBL" id="JARJCM010000119">
    <property type="protein sequence ID" value="KAJ7027809.1"/>
    <property type="molecule type" value="Genomic_DNA"/>
</dbReference>
<proteinExistence type="predicted"/>
<comment type="caution">
    <text evidence="1">The sequence shown here is derived from an EMBL/GenBank/DDBJ whole genome shotgun (WGS) entry which is preliminary data.</text>
</comment>
<organism evidence="1 2">
    <name type="scientific">Mycena alexandri</name>
    <dbReference type="NCBI Taxonomy" id="1745969"/>
    <lineage>
        <taxon>Eukaryota</taxon>
        <taxon>Fungi</taxon>
        <taxon>Dikarya</taxon>
        <taxon>Basidiomycota</taxon>
        <taxon>Agaricomycotina</taxon>
        <taxon>Agaricomycetes</taxon>
        <taxon>Agaricomycetidae</taxon>
        <taxon>Agaricales</taxon>
        <taxon>Marasmiineae</taxon>
        <taxon>Mycenaceae</taxon>
        <taxon>Mycena</taxon>
    </lineage>
</organism>
<dbReference type="AlphaFoldDB" id="A0AAD6SHW1"/>
<reference evidence="1" key="1">
    <citation type="submission" date="2023-03" db="EMBL/GenBank/DDBJ databases">
        <title>Massive genome expansion in bonnet fungi (Mycena s.s.) driven by repeated elements and novel gene families across ecological guilds.</title>
        <authorList>
            <consortium name="Lawrence Berkeley National Laboratory"/>
            <person name="Harder C.B."/>
            <person name="Miyauchi S."/>
            <person name="Viragh M."/>
            <person name="Kuo A."/>
            <person name="Thoen E."/>
            <person name="Andreopoulos B."/>
            <person name="Lu D."/>
            <person name="Skrede I."/>
            <person name="Drula E."/>
            <person name="Henrissat B."/>
            <person name="Morin E."/>
            <person name="Kohler A."/>
            <person name="Barry K."/>
            <person name="LaButti K."/>
            <person name="Morin E."/>
            <person name="Salamov A."/>
            <person name="Lipzen A."/>
            <person name="Mereny Z."/>
            <person name="Hegedus B."/>
            <person name="Baldrian P."/>
            <person name="Stursova M."/>
            <person name="Weitz H."/>
            <person name="Taylor A."/>
            <person name="Grigoriev I.V."/>
            <person name="Nagy L.G."/>
            <person name="Martin F."/>
            <person name="Kauserud H."/>
        </authorList>
    </citation>
    <scope>NUCLEOTIDE SEQUENCE</scope>
    <source>
        <strain evidence="1">CBHHK200</strain>
    </source>
</reference>
<name>A0AAD6SHW1_9AGAR</name>
<dbReference type="CDD" id="cd21037">
    <property type="entry name" value="MLKL_NTD"/>
    <property type="match status" value="1"/>
</dbReference>
<protein>
    <submittedName>
        <fullName evidence="1">Uncharacterized protein</fullName>
    </submittedName>
</protein>
<accession>A0AAD6SHW1</accession>
<sequence length="358" mass="40407">MCDGCAFKAHDVHVPGSLPPVSPLPFPMSIGRTASRLSAVDLPAPVYSQLRMETAAIDWLAHMILAVKTVAAGAEFIPLPYIRAAFGTVVIFLETVDNMKKNRNDLRELCEGTVEIVILLRDELAAHGPVIGTRFMGLCENLISFLRLVQTGLENLMGTQSGLRGRLKEFLRVTTVADQIERYRIRVNELRSNFILAATIQTNLNVASIQRSASATREISPIAHQFRRVALGDINLLYETAMSSKVDRIKVFTARIFGEPSLMTVAEYEDENDRWKVDFEQHSRWRHPYVSQLFGVSSMPGIHALIYYDELIPLWIYRQFHRPSSDLVWGCIEGMLVRTFYLLMPPFDLAPPFKVQAV</sequence>
<evidence type="ECO:0000313" key="1">
    <source>
        <dbReference type="EMBL" id="KAJ7027809.1"/>
    </source>
</evidence>
<dbReference type="InterPro" id="IPR059179">
    <property type="entry name" value="MLKL-like_MCAfunc"/>
</dbReference>
<evidence type="ECO:0000313" key="2">
    <source>
        <dbReference type="Proteomes" id="UP001218188"/>
    </source>
</evidence>
<dbReference type="Proteomes" id="UP001218188">
    <property type="component" value="Unassembled WGS sequence"/>
</dbReference>
<gene>
    <name evidence="1" type="ORF">C8F04DRAFT_1121392</name>
</gene>
<keyword evidence="2" id="KW-1185">Reference proteome</keyword>